<evidence type="ECO:0000256" key="2">
    <source>
        <dbReference type="SAM" id="MobiDB-lite"/>
    </source>
</evidence>
<dbReference type="Pfam" id="PF10573">
    <property type="entry name" value="UPF0561"/>
    <property type="match status" value="1"/>
</dbReference>
<evidence type="ECO:0000313" key="4">
    <source>
        <dbReference type="Proteomes" id="UP000659062"/>
    </source>
</evidence>
<feature type="non-terminal residue" evidence="3">
    <location>
        <position position="169"/>
    </location>
</feature>
<evidence type="ECO:0000256" key="1">
    <source>
        <dbReference type="ARBA" id="ARBA00006905"/>
    </source>
</evidence>
<dbReference type="PANTHER" id="PTHR34256:SF1">
    <property type="entry name" value="UPF0561 PROTEIN C2ORF68"/>
    <property type="match status" value="1"/>
</dbReference>
<feature type="non-terminal residue" evidence="3">
    <location>
        <position position="1"/>
    </location>
</feature>
<organism evidence="3 4">
    <name type="scientific">Copsychus sechellarum</name>
    <dbReference type="NCBI Taxonomy" id="797021"/>
    <lineage>
        <taxon>Eukaryota</taxon>
        <taxon>Metazoa</taxon>
        <taxon>Chordata</taxon>
        <taxon>Craniata</taxon>
        <taxon>Vertebrata</taxon>
        <taxon>Euteleostomi</taxon>
        <taxon>Archelosauria</taxon>
        <taxon>Archosauria</taxon>
        <taxon>Dinosauria</taxon>
        <taxon>Saurischia</taxon>
        <taxon>Theropoda</taxon>
        <taxon>Coelurosauria</taxon>
        <taxon>Aves</taxon>
        <taxon>Neognathae</taxon>
        <taxon>Neoaves</taxon>
        <taxon>Telluraves</taxon>
        <taxon>Australaves</taxon>
        <taxon>Passeriformes</taxon>
        <taxon>Muscicapidae</taxon>
        <taxon>Copsychus</taxon>
    </lineage>
</organism>
<evidence type="ECO:0000313" key="3">
    <source>
        <dbReference type="EMBL" id="NXD45827.1"/>
    </source>
</evidence>
<protein>
    <submittedName>
        <fullName evidence="3">CB068 protein</fullName>
    </submittedName>
</protein>
<dbReference type="PANTHER" id="PTHR34256">
    <property type="entry name" value="UPF0561 PROTEIN C2ORF68"/>
    <property type="match status" value="1"/>
</dbReference>
<gene>
    <name evidence="3" type="ORF">COPSEC_R15363</name>
</gene>
<accession>A0A851VVV6</accession>
<dbReference type="InterPro" id="IPR018888">
    <property type="entry name" value="UPF0561"/>
</dbReference>
<comment type="caution">
    <text evidence="3">The sequence shown here is derived from an EMBL/GenBank/DDBJ whole genome shotgun (WGS) entry which is preliminary data.</text>
</comment>
<feature type="region of interest" description="Disordered" evidence="2">
    <location>
        <begin position="33"/>
        <end position="109"/>
    </location>
</feature>
<dbReference type="EMBL" id="WBNE01000320">
    <property type="protein sequence ID" value="NXD45827.1"/>
    <property type="molecule type" value="Genomic_DNA"/>
</dbReference>
<reference evidence="3" key="1">
    <citation type="submission" date="2019-09" db="EMBL/GenBank/DDBJ databases">
        <title>Bird 10,000 Genomes (B10K) Project - Family phase.</title>
        <authorList>
            <person name="Zhang G."/>
        </authorList>
    </citation>
    <scope>NUCLEOTIDE SEQUENCE</scope>
    <source>
        <strain evidence="3">OUT-0061</strain>
        <tissue evidence="3">Blood</tissue>
    </source>
</reference>
<dbReference type="AlphaFoldDB" id="A0A851VVV6"/>
<dbReference type="Proteomes" id="UP000659062">
    <property type="component" value="Unassembled WGS sequence"/>
</dbReference>
<feature type="compositionally biased region" description="Pro residues" evidence="2">
    <location>
        <begin position="91"/>
        <end position="105"/>
    </location>
</feature>
<comment type="similarity">
    <text evidence="1">Belongs to the UPF0561 family.</text>
</comment>
<keyword evidence="4" id="KW-1185">Reference proteome</keyword>
<name>A0A851VVV6_9PASS</name>
<proteinExistence type="inferred from homology"/>
<dbReference type="OrthoDB" id="10033037at2759"/>
<sequence length="169" mass="18608">MEAAATTAAPGWRCRPGGRLDMSHGFVRHIRRNQLARDAYDRAVRQARGRARTRLTPAPARPRRPDQQVYRPHRGGGERHRGAGTGDPESAGPPPDSRGVPPDPARGPQLFCLEYEGDDGQVTAVIVHQGDSAEEVTRRVCARSPLEPPLRRALCQRVQDELSKRRGTG</sequence>